<keyword evidence="2" id="KW-1185">Reference proteome</keyword>
<sequence length="199" mass="22628">MTKDILVLVISFLLTTVAGGFVGTYLQQRSWKRQNEARLREEELRRADTACQTVSALIDKRRYRMVRLLNAMQEQSAGRDVADKLEQGLQAYDAVLFEYNDSLNVHFSLVGTYFGERARAWFQDEVHATFVRAGEHFVRAGRVASAEEVGAELDAAARELDSLNEHIYRLSVFMMAMLREGRVGRQADDALQPGQLEPR</sequence>
<dbReference type="RefSeq" id="WP_206726037.1">
    <property type="nucleotide sequence ID" value="NZ_CP071090.1"/>
</dbReference>
<evidence type="ECO:0000313" key="1">
    <source>
        <dbReference type="EMBL" id="QSQ24474.1"/>
    </source>
</evidence>
<protein>
    <submittedName>
        <fullName evidence="1">Uncharacterized protein</fullName>
    </submittedName>
</protein>
<organism evidence="1 2">
    <name type="scientific">Pyxidicoccus parkwayensis</name>
    <dbReference type="NCBI Taxonomy" id="2813578"/>
    <lineage>
        <taxon>Bacteria</taxon>
        <taxon>Pseudomonadati</taxon>
        <taxon>Myxococcota</taxon>
        <taxon>Myxococcia</taxon>
        <taxon>Myxococcales</taxon>
        <taxon>Cystobacterineae</taxon>
        <taxon>Myxococcaceae</taxon>
        <taxon>Pyxidicoccus</taxon>
    </lineage>
</organism>
<evidence type="ECO:0000313" key="2">
    <source>
        <dbReference type="Proteomes" id="UP000662747"/>
    </source>
</evidence>
<dbReference type="EMBL" id="CP071090">
    <property type="protein sequence ID" value="QSQ24474.1"/>
    <property type="molecule type" value="Genomic_DNA"/>
</dbReference>
<reference evidence="1 2" key="1">
    <citation type="submission" date="2021-02" db="EMBL/GenBank/DDBJ databases">
        <title>De Novo genome assembly of isolated myxobacteria.</title>
        <authorList>
            <person name="Stevens D.C."/>
        </authorList>
    </citation>
    <scope>NUCLEOTIDE SEQUENCE [LARGE SCALE GENOMIC DNA]</scope>
    <source>
        <strain evidence="2">SCPEA02</strain>
    </source>
</reference>
<name>A0ABX7P169_9BACT</name>
<accession>A0ABX7P169</accession>
<dbReference type="Proteomes" id="UP000662747">
    <property type="component" value="Chromosome"/>
</dbReference>
<proteinExistence type="predicted"/>
<gene>
    <name evidence="1" type="ORF">JY651_05845</name>
</gene>